<reference evidence="5" key="1">
    <citation type="journal article" date="2014" name="Front. Microbiol.">
        <title>High frequency of phylogenetically diverse reductive dehalogenase-homologous genes in deep subseafloor sedimentary metagenomes.</title>
        <authorList>
            <person name="Kawai M."/>
            <person name="Futagami T."/>
            <person name="Toyoda A."/>
            <person name="Takaki Y."/>
            <person name="Nishi S."/>
            <person name="Hori S."/>
            <person name="Arai W."/>
            <person name="Tsubouchi T."/>
            <person name="Morono Y."/>
            <person name="Uchiyama I."/>
            <person name="Ito T."/>
            <person name="Fujiyama A."/>
            <person name="Inagaki F."/>
            <person name="Takami H."/>
        </authorList>
    </citation>
    <scope>NUCLEOTIDE SEQUENCE</scope>
    <source>
        <strain evidence="5">Expedition CK06-06</strain>
    </source>
</reference>
<proteinExistence type="predicted"/>
<keyword evidence="2" id="KW-0812">Transmembrane</keyword>
<organism evidence="5">
    <name type="scientific">marine sediment metagenome</name>
    <dbReference type="NCBI Taxonomy" id="412755"/>
    <lineage>
        <taxon>unclassified sequences</taxon>
        <taxon>metagenomes</taxon>
        <taxon>ecological metagenomes</taxon>
    </lineage>
</organism>
<accession>X1FLP0</accession>
<evidence type="ECO:0008006" key="6">
    <source>
        <dbReference type="Google" id="ProtNLM"/>
    </source>
</evidence>
<comment type="caution">
    <text evidence="5">The sequence shown here is derived from an EMBL/GenBank/DDBJ whole genome shotgun (WGS) entry which is preliminary data.</text>
</comment>
<evidence type="ECO:0000313" key="5">
    <source>
        <dbReference type="EMBL" id="GAH46586.1"/>
    </source>
</evidence>
<sequence>MSGAKISKRVISNLTKPGERLSQRVVRGGFWVFSFKIAERAFSLVRLIILARILAPHDFGLMGIALLTMATLDTFSQTG</sequence>
<evidence type="ECO:0000256" key="3">
    <source>
        <dbReference type="ARBA" id="ARBA00022989"/>
    </source>
</evidence>
<evidence type="ECO:0000256" key="2">
    <source>
        <dbReference type="ARBA" id="ARBA00022692"/>
    </source>
</evidence>
<dbReference type="GO" id="GO:0016020">
    <property type="term" value="C:membrane"/>
    <property type="evidence" value="ECO:0007669"/>
    <property type="project" value="UniProtKB-SubCell"/>
</dbReference>
<dbReference type="AlphaFoldDB" id="X1FLP0"/>
<evidence type="ECO:0000256" key="1">
    <source>
        <dbReference type="ARBA" id="ARBA00004141"/>
    </source>
</evidence>
<dbReference type="EMBL" id="BARU01006291">
    <property type="protein sequence ID" value="GAH46586.1"/>
    <property type="molecule type" value="Genomic_DNA"/>
</dbReference>
<gene>
    <name evidence="5" type="ORF">S03H2_12359</name>
</gene>
<dbReference type="Pfam" id="PF01943">
    <property type="entry name" value="Polysacc_synt"/>
    <property type="match status" value="1"/>
</dbReference>
<keyword evidence="3" id="KW-1133">Transmembrane helix</keyword>
<protein>
    <recommendedName>
        <fullName evidence="6">Polysaccharide biosynthesis protein C-terminal domain-containing protein</fullName>
    </recommendedName>
</protein>
<dbReference type="InterPro" id="IPR002797">
    <property type="entry name" value="Polysacc_synth"/>
</dbReference>
<name>X1FLP0_9ZZZZ</name>
<keyword evidence="4" id="KW-0472">Membrane</keyword>
<evidence type="ECO:0000256" key="4">
    <source>
        <dbReference type="ARBA" id="ARBA00023136"/>
    </source>
</evidence>
<comment type="subcellular location">
    <subcellularLocation>
        <location evidence="1">Membrane</location>
        <topology evidence="1">Multi-pass membrane protein</topology>
    </subcellularLocation>
</comment>
<feature type="non-terminal residue" evidence="5">
    <location>
        <position position="79"/>
    </location>
</feature>